<dbReference type="PRINTS" id="PR00032">
    <property type="entry name" value="HTHARAC"/>
</dbReference>
<reference evidence="5 6" key="1">
    <citation type="submission" date="2024-06" db="EMBL/GenBank/DDBJ databases">
        <title>Chitinophaga defluvii sp. nov., isolated from municipal sewage.</title>
        <authorList>
            <person name="Zhang L."/>
        </authorList>
    </citation>
    <scope>NUCLEOTIDE SEQUENCE [LARGE SCALE GENOMIC DNA]</scope>
    <source>
        <strain evidence="5 6">H8</strain>
    </source>
</reference>
<evidence type="ECO:0000256" key="1">
    <source>
        <dbReference type="ARBA" id="ARBA00023015"/>
    </source>
</evidence>
<dbReference type="Gene3D" id="1.10.10.60">
    <property type="entry name" value="Homeodomain-like"/>
    <property type="match status" value="1"/>
</dbReference>
<dbReference type="PROSITE" id="PS01124">
    <property type="entry name" value="HTH_ARAC_FAMILY_2"/>
    <property type="match status" value="1"/>
</dbReference>
<evidence type="ECO:0000256" key="3">
    <source>
        <dbReference type="ARBA" id="ARBA00023163"/>
    </source>
</evidence>
<dbReference type="SUPFAM" id="SSF46689">
    <property type="entry name" value="Homeodomain-like"/>
    <property type="match status" value="1"/>
</dbReference>
<keyword evidence="6" id="KW-1185">Reference proteome</keyword>
<dbReference type="SUPFAM" id="SSF51215">
    <property type="entry name" value="Regulatory protein AraC"/>
    <property type="match status" value="1"/>
</dbReference>
<name>A0ABV2SZA8_9BACT</name>
<comment type="caution">
    <text evidence="5">The sequence shown here is derived from an EMBL/GenBank/DDBJ whole genome shotgun (WGS) entry which is preliminary data.</text>
</comment>
<dbReference type="EMBL" id="JBEXAC010000001">
    <property type="protein sequence ID" value="MET6996111.1"/>
    <property type="molecule type" value="Genomic_DNA"/>
</dbReference>
<dbReference type="Pfam" id="PF12833">
    <property type="entry name" value="HTH_18"/>
    <property type="match status" value="1"/>
</dbReference>
<dbReference type="InterPro" id="IPR037923">
    <property type="entry name" value="HTH-like"/>
</dbReference>
<dbReference type="InterPro" id="IPR009057">
    <property type="entry name" value="Homeodomain-like_sf"/>
</dbReference>
<keyword evidence="2" id="KW-0238">DNA-binding</keyword>
<evidence type="ECO:0000313" key="5">
    <source>
        <dbReference type="EMBL" id="MET6996111.1"/>
    </source>
</evidence>
<dbReference type="SMART" id="SM00342">
    <property type="entry name" value="HTH_ARAC"/>
    <property type="match status" value="1"/>
</dbReference>
<sequence>MTTSRIEPSTQEAKPAIRVGDNEIIYHQINGQDNYNKSLKCTYFIIVLFNNGSGIHAIDGVNHSIGKQQLHFLFPGQHHHWETGADTYAQRITIGRKLFETFSSMEVFHFIRYNPHPVFKLENDVFQALDLELKAISEHIHAGNQDDKSWKEILSIRMDILMLLINREVEHYILTTVLKKASLLVQEFWQLISKYYAQQKGVSWYADQLQVNPSYLNASTKKHFNMTAKQLIGQRVLLAAKQQLRLPHRSIKEIAIELGFAEVAGFTNYFKKQCGFSPSEYRL</sequence>
<feature type="domain" description="HTH araC/xylS-type" evidence="4">
    <location>
        <begin position="186"/>
        <end position="283"/>
    </location>
</feature>
<gene>
    <name evidence="5" type="ORF">ABR189_01965</name>
</gene>
<dbReference type="InterPro" id="IPR018060">
    <property type="entry name" value="HTH_AraC"/>
</dbReference>
<dbReference type="RefSeq" id="WP_354658759.1">
    <property type="nucleotide sequence ID" value="NZ_JBEXAC010000001.1"/>
</dbReference>
<evidence type="ECO:0000313" key="6">
    <source>
        <dbReference type="Proteomes" id="UP001549749"/>
    </source>
</evidence>
<dbReference type="Proteomes" id="UP001549749">
    <property type="component" value="Unassembled WGS sequence"/>
</dbReference>
<accession>A0ABV2SZA8</accession>
<dbReference type="InterPro" id="IPR020449">
    <property type="entry name" value="Tscrpt_reg_AraC-type_HTH"/>
</dbReference>
<evidence type="ECO:0000259" key="4">
    <source>
        <dbReference type="PROSITE" id="PS01124"/>
    </source>
</evidence>
<dbReference type="PANTHER" id="PTHR43280">
    <property type="entry name" value="ARAC-FAMILY TRANSCRIPTIONAL REGULATOR"/>
    <property type="match status" value="1"/>
</dbReference>
<dbReference type="PANTHER" id="PTHR43280:SF32">
    <property type="entry name" value="TRANSCRIPTIONAL REGULATORY PROTEIN"/>
    <property type="match status" value="1"/>
</dbReference>
<organism evidence="5 6">
    <name type="scientific">Chitinophaga defluvii</name>
    <dbReference type="NCBI Taxonomy" id="3163343"/>
    <lineage>
        <taxon>Bacteria</taxon>
        <taxon>Pseudomonadati</taxon>
        <taxon>Bacteroidota</taxon>
        <taxon>Chitinophagia</taxon>
        <taxon>Chitinophagales</taxon>
        <taxon>Chitinophagaceae</taxon>
        <taxon>Chitinophaga</taxon>
    </lineage>
</organism>
<proteinExistence type="predicted"/>
<protein>
    <submittedName>
        <fullName evidence="5">Helix-turn-helix transcriptional regulator</fullName>
    </submittedName>
</protein>
<evidence type="ECO:0000256" key="2">
    <source>
        <dbReference type="ARBA" id="ARBA00023125"/>
    </source>
</evidence>
<keyword evidence="3" id="KW-0804">Transcription</keyword>
<keyword evidence="1" id="KW-0805">Transcription regulation</keyword>